<evidence type="ECO:0000259" key="9">
    <source>
        <dbReference type="Pfam" id="PF13089"/>
    </source>
</evidence>
<keyword evidence="5 6" id="KW-0067">ATP-binding</keyword>
<dbReference type="Pfam" id="PF13090">
    <property type="entry name" value="PP_kinase_C"/>
    <property type="match status" value="1"/>
</dbReference>
<comment type="caution">
    <text evidence="12">The sequence shown here is derived from an EMBL/GenBank/DDBJ whole genome shotgun (WGS) entry which is preliminary data.</text>
</comment>
<keyword evidence="1 6" id="KW-0597">Phosphoprotein</keyword>
<evidence type="ECO:0000256" key="5">
    <source>
        <dbReference type="ARBA" id="ARBA00022840"/>
    </source>
</evidence>
<dbReference type="InterPro" id="IPR025200">
    <property type="entry name" value="PPK_C_dom2"/>
</dbReference>
<comment type="PTM">
    <text evidence="6 7">An intermediate of this reaction is the autophosphorylated ppk in which a phosphate is covalently linked to a histidine residue through a N-P bond.</text>
</comment>
<gene>
    <name evidence="12" type="primary">ppk1</name>
    <name evidence="6" type="synonym">ppk</name>
    <name evidence="12" type="ORF">IFK94_13795</name>
</gene>
<dbReference type="GO" id="GO:0008976">
    <property type="term" value="F:polyphosphate kinase activity"/>
    <property type="evidence" value="ECO:0007669"/>
    <property type="project" value="UniProtKB-UniRule"/>
</dbReference>
<proteinExistence type="inferred from homology"/>
<dbReference type="NCBIfam" id="NF003921">
    <property type="entry name" value="PRK05443.2-2"/>
    <property type="match status" value="1"/>
</dbReference>
<feature type="active site" description="Phosphohistidine intermediate" evidence="6">
    <location>
        <position position="459"/>
    </location>
</feature>
<evidence type="ECO:0000256" key="2">
    <source>
        <dbReference type="ARBA" id="ARBA00022679"/>
    </source>
</evidence>
<dbReference type="SUPFAM" id="SSF56024">
    <property type="entry name" value="Phospholipase D/nuclease"/>
    <property type="match status" value="2"/>
</dbReference>
<keyword evidence="6" id="KW-0479">Metal-binding</keyword>
<comment type="function">
    <text evidence="6 7">Catalyzes the reversible transfer of the terminal phosphate of ATP to form a long-chain polyphosphate (polyP).</text>
</comment>
<protein>
    <recommendedName>
        <fullName evidence="6 7">Polyphosphate kinase</fullName>
        <ecNumber evidence="6 7">2.7.4.1</ecNumber>
    </recommendedName>
    <alternativeName>
        <fullName evidence="6">ATP-polyphosphate phosphotransferase</fullName>
    </alternativeName>
    <alternativeName>
        <fullName evidence="6">Polyphosphoric acid kinase</fullName>
    </alternativeName>
</protein>
<keyword evidence="6" id="KW-0460">Magnesium</keyword>
<dbReference type="InterPro" id="IPR041108">
    <property type="entry name" value="PP_kinase_C_1"/>
</dbReference>
<dbReference type="InterPro" id="IPR025198">
    <property type="entry name" value="PPK_N_dom"/>
</dbReference>
<keyword evidence="2 6" id="KW-0808">Transferase</keyword>
<feature type="binding site" evidence="6">
    <location>
        <position position="588"/>
    </location>
    <ligand>
        <name>ATP</name>
        <dbReference type="ChEBI" id="CHEBI:30616"/>
    </ligand>
</feature>
<dbReference type="GO" id="GO:0046872">
    <property type="term" value="F:metal ion binding"/>
    <property type="evidence" value="ECO:0007669"/>
    <property type="project" value="UniProtKB-KW"/>
</dbReference>
<evidence type="ECO:0000259" key="10">
    <source>
        <dbReference type="Pfam" id="PF13090"/>
    </source>
</evidence>
<dbReference type="Pfam" id="PF02503">
    <property type="entry name" value="PP_kinase"/>
    <property type="match status" value="1"/>
</dbReference>
<evidence type="ECO:0000259" key="11">
    <source>
        <dbReference type="Pfam" id="PF17941"/>
    </source>
</evidence>
<dbReference type="GO" id="GO:0006799">
    <property type="term" value="P:polyphosphate biosynthetic process"/>
    <property type="evidence" value="ECO:0007669"/>
    <property type="project" value="UniProtKB-UniRule"/>
</dbReference>
<dbReference type="CDD" id="cd09168">
    <property type="entry name" value="PLDc_PaPPK1_C2_like"/>
    <property type="match status" value="1"/>
</dbReference>
<dbReference type="InterPro" id="IPR003414">
    <property type="entry name" value="PP_kinase"/>
</dbReference>
<dbReference type="Proteomes" id="UP000648239">
    <property type="component" value="Unassembled WGS sequence"/>
</dbReference>
<comment type="similarity">
    <text evidence="6 7">Belongs to the polyphosphate kinase 1 (PPK1) family.</text>
</comment>
<reference evidence="12 13" key="1">
    <citation type="submission" date="2020-08" db="EMBL/GenBank/DDBJ databases">
        <title>Acidobacteriota in marine sediments use diverse sulfur dissimilation pathways.</title>
        <authorList>
            <person name="Wasmund K."/>
        </authorList>
    </citation>
    <scope>NUCLEOTIDE SEQUENCE [LARGE SCALE GENOMIC DNA]</scope>
    <source>
        <strain evidence="12">MAG AM4</strain>
    </source>
</reference>
<dbReference type="EMBL" id="JACXWD010000065">
    <property type="protein sequence ID" value="MBD3869190.1"/>
    <property type="molecule type" value="Genomic_DNA"/>
</dbReference>
<dbReference type="InterPro" id="IPR024953">
    <property type="entry name" value="PP_kinase_middle"/>
</dbReference>
<evidence type="ECO:0000313" key="12">
    <source>
        <dbReference type="EMBL" id="MBD3869190.1"/>
    </source>
</evidence>
<dbReference type="NCBIfam" id="NF003917">
    <property type="entry name" value="PRK05443.1-1"/>
    <property type="match status" value="1"/>
</dbReference>
<comment type="caution">
    <text evidence="6">Lacks conserved residue(s) required for the propagation of feature annotation.</text>
</comment>
<feature type="binding site" evidence="6">
    <location>
        <position position="492"/>
    </location>
    <ligand>
        <name>ATP</name>
        <dbReference type="ChEBI" id="CHEBI:30616"/>
    </ligand>
</feature>
<dbReference type="GO" id="GO:0005524">
    <property type="term" value="F:ATP binding"/>
    <property type="evidence" value="ECO:0007669"/>
    <property type="project" value="UniProtKB-KW"/>
</dbReference>
<organism evidence="12 13">
    <name type="scientific">Candidatus Polarisedimenticola svalbardensis</name>
    <dbReference type="NCBI Taxonomy" id="2886004"/>
    <lineage>
        <taxon>Bacteria</taxon>
        <taxon>Pseudomonadati</taxon>
        <taxon>Acidobacteriota</taxon>
        <taxon>Candidatus Polarisedimenticolia</taxon>
        <taxon>Candidatus Polarisedimenticolales</taxon>
        <taxon>Candidatus Polarisedimenticolaceae</taxon>
        <taxon>Candidatus Polarisedimenticola</taxon>
    </lineage>
</organism>
<dbReference type="Gene3D" id="1.20.58.310">
    <property type="entry name" value="Polyphosphate kinase N-terminal domain"/>
    <property type="match status" value="1"/>
</dbReference>
<sequence>MNTEPGASKVPASGKDSKLKAVRDLNDPSLYINRELSLLRFHKRVLAQASDETVPLLERIRFLTITNSILDEFFEIRASGLKEQIAFGYFKSGPDGLGPQAQMDRLRPEVLKLVQEQYRLLNEVLLPELAAQGIAIYRRKHWSDVQKDWIQEYFLREVLPVLTPVGLDPAHPFPRILNKSLNFIVTLDGKDAFGRKSRAAIVQAPRILPRIVPLPDDVSGDPHGFVLISSVIHAHMEELFPGMKITGCHQFRVTRNSDLWVDEEEVEDLMSALKGELPQREFSKAVRLEVADTCPQEMALFLQNQFNLGEADTYEVDGPVNLNRLSALVDLVDRPELKYRLFTPGIPAKLAHKSDLFGVLRNGDVLLHHPYQSFGPVVDLIRQAAADPNVLAIRQTVYRTGVDSPMAEALLDAARSGKEVTAVVELRARFDEAANIDLATRLQEAGAKVVYGVVGFKAHAKMLLIVRREGTELVRYVHLGTGNYHSSTARTYTDFGLMTSDQKIGEDVHDVFQQLTGVCKAHTLNRCVQTPFELHGRLLEMIETEAAAAAAGEKARIVAKMNSLIEPEIIRALYRASMAGVKIDLIVRGVCCLRPGIPGVSDNIRVRSVVGRFLEHHRIFHFHAAGEEDTLCSSADWMPRNFFRRVELAFPIRSKKLRRRVIEEGLQVLLDDNCNAWEMDASGDYTRIQPGKNDDWISGQDALLRQLALKQG</sequence>
<evidence type="ECO:0000256" key="7">
    <source>
        <dbReference type="RuleBase" id="RU003800"/>
    </source>
</evidence>
<dbReference type="CDD" id="cd09165">
    <property type="entry name" value="PLDc_PaPPK1_C1_like"/>
    <property type="match status" value="1"/>
</dbReference>
<keyword evidence="3 6" id="KW-0547">Nucleotide-binding</keyword>
<evidence type="ECO:0000259" key="8">
    <source>
        <dbReference type="Pfam" id="PF02503"/>
    </source>
</evidence>
<feature type="binding site" evidence="6">
    <location>
        <position position="399"/>
    </location>
    <ligand>
        <name>Mg(2+)</name>
        <dbReference type="ChEBI" id="CHEBI:18420"/>
    </ligand>
</feature>
<accession>A0A8J6Y1H4</accession>
<dbReference type="Pfam" id="PF13089">
    <property type="entry name" value="PP_kinase_N"/>
    <property type="match status" value="1"/>
</dbReference>
<dbReference type="Gene3D" id="3.30.870.10">
    <property type="entry name" value="Endonuclease Chain A"/>
    <property type="match status" value="2"/>
</dbReference>
<evidence type="ECO:0000256" key="4">
    <source>
        <dbReference type="ARBA" id="ARBA00022777"/>
    </source>
</evidence>
<feature type="domain" description="Polyphosphate kinase middle" evidence="8">
    <location>
        <begin position="146"/>
        <end position="327"/>
    </location>
</feature>
<dbReference type="HAMAP" id="MF_00347">
    <property type="entry name" value="Polyphosphate_kinase"/>
    <property type="match status" value="1"/>
</dbReference>
<comment type="cofactor">
    <cofactor evidence="6">
        <name>Mg(2+)</name>
        <dbReference type="ChEBI" id="CHEBI:18420"/>
    </cofactor>
</comment>
<dbReference type="SUPFAM" id="SSF143724">
    <property type="entry name" value="PHP14-like"/>
    <property type="match status" value="1"/>
</dbReference>
<dbReference type="EC" id="2.7.4.1" evidence="6 7"/>
<dbReference type="NCBIfam" id="TIGR03705">
    <property type="entry name" value="poly_P_kin"/>
    <property type="match status" value="1"/>
</dbReference>
<feature type="domain" description="Polyphosphate kinase C-terminal" evidence="10">
    <location>
        <begin position="530"/>
        <end position="693"/>
    </location>
</feature>
<dbReference type="GO" id="GO:0009358">
    <property type="term" value="C:polyphosphate kinase complex"/>
    <property type="evidence" value="ECO:0007669"/>
    <property type="project" value="InterPro"/>
</dbReference>
<dbReference type="AlphaFoldDB" id="A0A8J6Y1H4"/>
<name>A0A8J6Y1H4_9BACT</name>
<dbReference type="InterPro" id="IPR036832">
    <property type="entry name" value="PPK_N_dom_sf"/>
</dbReference>
<dbReference type="PIRSF" id="PIRSF015589">
    <property type="entry name" value="PP_kinase"/>
    <property type="match status" value="1"/>
</dbReference>
<feature type="binding site" evidence="6">
    <location>
        <position position="429"/>
    </location>
    <ligand>
        <name>Mg(2+)</name>
        <dbReference type="ChEBI" id="CHEBI:18420"/>
    </ligand>
</feature>
<dbReference type="InterPro" id="IPR036830">
    <property type="entry name" value="PP_kinase_middle_dom_sf"/>
</dbReference>
<dbReference type="PANTHER" id="PTHR30218:SF0">
    <property type="entry name" value="POLYPHOSPHATE KINASE"/>
    <property type="match status" value="1"/>
</dbReference>
<comment type="catalytic activity">
    <reaction evidence="6 7">
        <text>[phosphate](n) + ATP = [phosphate](n+1) + ADP</text>
        <dbReference type="Rhea" id="RHEA:19573"/>
        <dbReference type="Rhea" id="RHEA-COMP:9859"/>
        <dbReference type="Rhea" id="RHEA-COMP:14280"/>
        <dbReference type="ChEBI" id="CHEBI:16838"/>
        <dbReference type="ChEBI" id="CHEBI:30616"/>
        <dbReference type="ChEBI" id="CHEBI:456216"/>
        <dbReference type="EC" id="2.7.4.1"/>
    </reaction>
</comment>
<evidence type="ECO:0000313" key="13">
    <source>
        <dbReference type="Proteomes" id="UP000648239"/>
    </source>
</evidence>
<feature type="domain" description="Polyphosphate kinase C-terminal" evidence="11">
    <location>
        <begin position="356"/>
        <end position="518"/>
    </location>
</feature>
<dbReference type="Pfam" id="PF17941">
    <property type="entry name" value="PP_kinase_C_1"/>
    <property type="match status" value="1"/>
</dbReference>
<evidence type="ECO:0000256" key="3">
    <source>
        <dbReference type="ARBA" id="ARBA00022741"/>
    </source>
</evidence>
<evidence type="ECO:0000256" key="1">
    <source>
        <dbReference type="ARBA" id="ARBA00022553"/>
    </source>
</evidence>
<dbReference type="NCBIfam" id="NF003918">
    <property type="entry name" value="PRK05443.1-2"/>
    <property type="match status" value="1"/>
</dbReference>
<dbReference type="Gene3D" id="3.30.1840.10">
    <property type="entry name" value="Polyphosphate kinase middle domain"/>
    <property type="match status" value="1"/>
</dbReference>
<feature type="domain" description="Polyphosphate kinase N-terminal" evidence="9">
    <location>
        <begin position="31"/>
        <end position="136"/>
    </location>
</feature>
<keyword evidence="4 6" id="KW-0418">Kinase</keyword>
<dbReference type="PANTHER" id="PTHR30218">
    <property type="entry name" value="POLYPHOSPHATE KINASE"/>
    <property type="match status" value="1"/>
</dbReference>
<dbReference type="SUPFAM" id="SSF140356">
    <property type="entry name" value="PPK N-terminal domain-like"/>
    <property type="match status" value="1"/>
</dbReference>
<feature type="binding site" evidence="6">
    <location>
        <position position="616"/>
    </location>
    <ligand>
        <name>ATP</name>
        <dbReference type="ChEBI" id="CHEBI:30616"/>
    </ligand>
</feature>
<evidence type="ECO:0000256" key="6">
    <source>
        <dbReference type="HAMAP-Rule" id="MF_00347"/>
    </source>
</evidence>